<evidence type="ECO:0000256" key="1">
    <source>
        <dbReference type="ARBA" id="ARBA00004429"/>
    </source>
</evidence>
<keyword evidence="5 8" id="KW-0812">Transmembrane</keyword>
<keyword evidence="7 8" id="KW-0472">Membrane</keyword>
<comment type="caution">
    <text evidence="10">The sequence shown here is derived from an EMBL/GenBank/DDBJ whole genome shotgun (WGS) entry which is preliminary data.</text>
</comment>
<dbReference type="AlphaFoldDB" id="A0A2N7PL19"/>
<evidence type="ECO:0000313" key="10">
    <source>
        <dbReference type="EMBL" id="PMP64320.1"/>
    </source>
</evidence>
<comment type="similarity">
    <text evidence="2">Belongs to the GSP F family.</text>
</comment>
<feature type="transmembrane region" description="Helical" evidence="8">
    <location>
        <begin position="206"/>
        <end position="235"/>
    </location>
</feature>
<sequence length="401" mass="46006">MPLYKYSALTQEGSIVKGEGEFENLQELYASLQREGLTLINYSVKKTLSLPFLRGRVKRRELAEFLHQLSFLIKSGIPLITALDDLEKEIKNPLLRSEVRKIKNALTRGETLREAFEKTKLFPPVVLSLIQIGEESGTLDKTTEEASQHLYRIDEIISQTKRALIYPIFVLLAMFGALSFWIFYVLPKLLQTFKEMGVKLPLPTLILMKVVNFFLSIKFYLPIGIVFLIVAIVFLNKHPKTQIFFEKLLLKMPIFGRIRRLNFLAFFFEHFALLLSAGIDLLRLLKLMKESFHRLYHKKIVENIENSILSGESLAFALKKENIFRPLDIRMVSVGEATGRLEEQMKMLSNFYYTEVQNLVDTLTKILEPAVLAIAGLIFLIIIIALIGPIYELISQMGKAS</sequence>
<evidence type="ECO:0000256" key="6">
    <source>
        <dbReference type="ARBA" id="ARBA00022989"/>
    </source>
</evidence>
<keyword evidence="6 8" id="KW-1133">Transmembrane helix</keyword>
<evidence type="ECO:0000256" key="7">
    <source>
        <dbReference type="ARBA" id="ARBA00023136"/>
    </source>
</evidence>
<dbReference type="InterPro" id="IPR042094">
    <property type="entry name" value="T2SS_GspF_sf"/>
</dbReference>
<organism evidence="10 11">
    <name type="scientific">Caldimicrobium thiodismutans</name>
    <dbReference type="NCBI Taxonomy" id="1653476"/>
    <lineage>
        <taxon>Bacteria</taxon>
        <taxon>Pseudomonadati</taxon>
        <taxon>Thermodesulfobacteriota</taxon>
        <taxon>Thermodesulfobacteria</taxon>
        <taxon>Thermodesulfobacteriales</taxon>
        <taxon>Thermodesulfobacteriaceae</taxon>
        <taxon>Caldimicrobium</taxon>
    </lineage>
</organism>
<evidence type="ECO:0000256" key="2">
    <source>
        <dbReference type="ARBA" id="ARBA00005745"/>
    </source>
</evidence>
<dbReference type="Gene3D" id="1.20.81.30">
    <property type="entry name" value="Type II secretion system (T2SS), domain F"/>
    <property type="match status" value="2"/>
</dbReference>
<evidence type="ECO:0000313" key="11">
    <source>
        <dbReference type="Proteomes" id="UP000235731"/>
    </source>
</evidence>
<accession>A0A2N7PL19</accession>
<keyword evidence="3" id="KW-1003">Cell membrane</keyword>
<dbReference type="InterPro" id="IPR018076">
    <property type="entry name" value="T2SS_GspF_dom"/>
</dbReference>
<dbReference type="EMBL" id="PNIE01000014">
    <property type="protein sequence ID" value="PMP64320.1"/>
    <property type="molecule type" value="Genomic_DNA"/>
</dbReference>
<evidence type="ECO:0000256" key="3">
    <source>
        <dbReference type="ARBA" id="ARBA00022475"/>
    </source>
</evidence>
<evidence type="ECO:0000256" key="8">
    <source>
        <dbReference type="SAM" id="Phobius"/>
    </source>
</evidence>
<evidence type="ECO:0000256" key="5">
    <source>
        <dbReference type="ARBA" id="ARBA00022692"/>
    </source>
</evidence>
<feature type="domain" description="Type II secretion system protein GspF" evidence="9">
    <location>
        <begin position="267"/>
        <end position="388"/>
    </location>
</feature>
<dbReference type="Pfam" id="PF00482">
    <property type="entry name" value="T2SSF"/>
    <property type="match status" value="2"/>
</dbReference>
<feature type="transmembrane region" description="Helical" evidence="8">
    <location>
        <begin position="164"/>
        <end position="186"/>
    </location>
</feature>
<protein>
    <recommendedName>
        <fullName evidence="9">Type II secretion system protein GspF domain-containing protein</fullName>
    </recommendedName>
</protein>
<evidence type="ECO:0000259" key="9">
    <source>
        <dbReference type="Pfam" id="PF00482"/>
    </source>
</evidence>
<dbReference type="InterPro" id="IPR003004">
    <property type="entry name" value="GspF/PilC"/>
</dbReference>
<proteinExistence type="inferred from homology"/>
<dbReference type="PANTHER" id="PTHR30012">
    <property type="entry name" value="GENERAL SECRETION PATHWAY PROTEIN"/>
    <property type="match status" value="1"/>
</dbReference>
<name>A0A2N7PL19_9BACT</name>
<dbReference type="Proteomes" id="UP000235731">
    <property type="component" value="Unassembled WGS sequence"/>
</dbReference>
<feature type="transmembrane region" description="Helical" evidence="8">
    <location>
        <begin position="261"/>
        <end position="279"/>
    </location>
</feature>
<dbReference type="FunFam" id="1.20.81.30:FF:000001">
    <property type="entry name" value="Type II secretion system protein F"/>
    <property type="match status" value="1"/>
</dbReference>
<feature type="domain" description="Type II secretion system protein GspF" evidence="9">
    <location>
        <begin position="65"/>
        <end position="187"/>
    </location>
</feature>
<feature type="transmembrane region" description="Helical" evidence="8">
    <location>
        <begin position="370"/>
        <end position="391"/>
    </location>
</feature>
<evidence type="ECO:0000256" key="4">
    <source>
        <dbReference type="ARBA" id="ARBA00022519"/>
    </source>
</evidence>
<dbReference type="PANTHER" id="PTHR30012:SF0">
    <property type="entry name" value="TYPE II SECRETION SYSTEM PROTEIN F-RELATED"/>
    <property type="match status" value="1"/>
</dbReference>
<dbReference type="GO" id="GO:0005886">
    <property type="term" value="C:plasma membrane"/>
    <property type="evidence" value="ECO:0007669"/>
    <property type="project" value="UniProtKB-SubCell"/>
</dbReference>
<gene>
    <name evidence="10" type="ORF">C0197_01000</name>
</gene>
<comment type="subcellular location">
    <subcellularLocation>
        <location evidence="1">Cell inner membrane</location>
        <topology evidence="1">Multi-pass membrane protein</topology>
    </subcellularLocation>
</comment>
<reference evidence="10 11" key="1">
    <citation type="submission" date="2018-01" db="EMBL/GenBank/DDBJ databases">
        <title>Metagenomic assembled genomes from two thermal pools in the Uzon Caldera, Kamchatka, Russia.</title>
        <authorList>
            <person name="Wilkins L."/>
            <person name="Ettinger C."/>
        </authorList>
    </citation>
    <scope>NUCLEOTIDE SEQUENCE [LARGE SCALE GENOMIC DNA]</scope>
    <source>
        <strain evidence="10">ZAV-15</strain>
    </source>
</reference>
<dbReference type="PRINTS" id="PR00812">
    <property type="entry name" value="BCTERIALGSPF"/>
</dbReference>
<keyword evidence="4" id="KW-0997">Cell inner membrane</keyword>